<dbReference type="InterPro" id="IPR011006">
    <property type="entry name" value="CheY-like_superfamily"/>
</dbReference>
<evidence type="ECO:0000256" key="11">
    <source>
        <dbReference type="PROSITE-ProRule" id="PRU00169"/>
    </source>
</evidence>
<evidence type="ECO:0000259" key="14">
    <source>
        <dbReference type="PROSITE" id="PS50110"/>
    </source>
</evidence>
<dbReference type="CDD" id="cd17574">
    <property type="entry name" value="REC_OmpR"/>
    <property type="match status" value="1"/>
</dbReference>
<dbReference type="InterPro" id="IPR005467">
    <property type="entry name" value="His_kinase_dom"/>
</dbReference>
<dbReference type="Gene3D" id="3.30.565.10">
    <property type="entry name" value="Histidine kinase-like ATPase, C-terminal domain"/>
    <property type="match status" value="2"/>
</dbReference>
<dbReference type="CDD" id="cd16922">
    <property type="entry name" value="HATPase_EvgS-ArcB-TorS-like"/>
    <property type="match status" value="2"/>
</dbReference>
<gene>
    <name evidence="15" type="ORF">CACET_c25850</name>
</gene>
<keyword evidence="6" id="KW-0547">Nucleotide-binding</keyword>
<comment type="catalytic activity">
    <reaction evidence="1">
        <text>ATP + protein L-histidine = ADP + protein N-phospho-L-histidine.</text>
        <dbReference type="EC" id="2.7.13.3"/>
    </reaction>
</comment>
<dbReference type="SUPFAM" id="SSF52172">
    <property type="entry name" value="CheY-like"/>
    <property type="match status" value="1"/>
</dbReference>
<dbReference type="InterPro" id="IPR036890">
    <property type="entry name" value="HATPase_C_sf"/>
</dbReference>
<dbReference type="FunFam" id="3.30.565.10:FF:000037">
    <property type="entry name" value="Hybrid sensor histidine kinase/response regulator"/>
    <property type="match status" value="2"/>
</dbReference>
<dbReference type="PATRIC" id="fig|84022.6.peg.2609"/>
<evidence type="ECO:0000256" key="1">
    <source>
        <dbReference type="ARBA" id="ARBA00000085"/>
    </source>
</evidence>
<dbReference type="Proteomes" id="UP000035704">
    <property type="component" value="Chromosome"/>
</dbReference>
<dbReference type="InterPro" id="IPR004358">
    <property type="entry name" value="Sig_transdc_His_kin-like_C"/>
</dbReference>
<evidence type="ECO:0000256" key="9">
    <source>
        <dbReference type="ARBA" id="ARBA00023012"/>
    </source>
</evidence>
<evidence type="ECO:0000256" key="10">
    <source>
        <dbReference type="ARBA" id="ARBA00024867"/>
    </source>
</evidence>
<feature type="coiled-coil region" evidence="12">
    <location>
        <begin position="730"/>
        <end position="757"/>
    </location>
</feature>
<dbReference type="InterPro" id="IPR003661">
    <property type="entry name" value="HisK_dim/P_dom"/>
</dbReference>
<dbReference type="InterPro" id="IPR001789">
    <property type="entry name" value="Sig_transdc_resp-reg_receiver"/>
</dbReference>
<feature type="domain" description="Histidine kinase" evidence="13">
    <location>
        <begin position="349"/>
        <end position="564"/>
    </location>
</feature>
<name>A0A0G3WDV5_9CLOT</name>
<dbReference type="AlphaFoldDB" id="A0A0G3WDV5"/>
<dbReference type="Pfam" id="PF02518">
    <property type="entry name" value="HATPase_c"/>
    <property type="match status" value="2"/>
</dbReference>
<dbReference type="Pfam" id="PF00512">
    <property type="entry name" value="HisKA"/>
    <property type="match status" value="2"/>
</dbReference>
<feature type="domain" description="Response regulatory" evidence="14">
    <location>
        <begin position="622"/>
        <end position="737"/>
    </location>
</feature>
<dbReference type="InterPro" id="IPR035965">
    <property type="entry name" value="PAS-like_dom_sf"/>
</dbReference>
<dbReference type="InterPro" id="IPR036097">
    <property type="entry name" value="HisK_dim/P_sf"/>
</dbReference>
<keyword evidence="9" id="KW-0902">Two-component regulatory system</keyword>
<feature type="modified residue" description="4-aspartylphosphate" evidence="11">
    <location>
        <position position="670"/>
    </location>
</feature>
<evidence type="ECO:0000313" key="16">
    <source>
        <dbReference type="Proteomes" id="UP000035704"/>
    </source>
</evidence>
<reference evidence="15 16" key="1">
    <citation type="submission" date="2014-10" db="EMBL/GenBank/DDBJ databases">
        <title>Genome sequence of Clostridium aceticum DSM 1496.</title>
        <authorList>
            <person name="Poehlein A."/>
            <person name="Schiel-Bengelsdorf B."/>
            <person name="Gottschalk G."/>
            <person name="Duerre P."/>
            <person name="Daniel R."/>
        </authorList>
    </citation>
    <scope>NUCLEOTIDE SEQUENCE [LARGE SCALE GENOMIC DNA]</scope>
    <source>
        <strain evidence="15 16">DSM 1496</strain>
    </source>
</reference>
<dbReference type="SMART" id="SM00388">
    <property type="entry name" value="HisKA"/>
    <property type="match status" value="2"/>
</dbReference>
<dbReference type="GO" id="GO:0000155">
    <property type="term" value="F:phosphorelay sensor kinase activity"/>
    <property type="evidence" value="ECO:0007669"/>
    <property type="project" value="InterPro"/>
</dbReference>
<dbReference type="PROSITE" id="PS50109">
    <property type="entry name" value="HIS_KIN"/>
    <property type="match status" value="2"/>
</dbReference>
<evidence type="ECO:0000256" key="5">
    <source>
        <dbReference type="ARBA" id="ARBA00022679"/>
    </source>
</evidence>
<dbReference type="RefSeq" id="WP_052661399.1">
    <property type="nucleotide sequence ID" value="NZ_CP009687.1"/>
</dbReference>
<evidence type="ECO:0000256" key="12">
    <source>
        <dbReference type="SAM" id="Coils"/>
    </source>
</evidence>
<dbReference type="PANTHER" id="PTHR43547:SF2">
    <property type="entry name" value="HYBRID SIGNAL TRANSDUCTION HISTIDINE KINASE C"/>
    <property type="match status" value="1"/>
</dbReference>
<dbReference type="GO" id="GO:0005524">
    <property type="term" value="F:ATP binding"/>
    <property type="evidence" value="ECO:0007669"/>
    <property type="project" value="UniProtKB-KW"/>
</dbReference>
<keyword evidence="7 15" id="KW-0418">Kinase</keyword>
<dbReference type="EMBL" id="CP009687">
    <property type="protein sequence ID" value="AKL96030.1"/>
    <property type="molecule type" value="Genomic_DNA"/>
</dbReference>
<comment type="function">
    <text evidence="10">May play the central regulatory role in sporulation. It may be an element of the effector pathway responsible for the activation of sporulation genes in response to nutritional stress. Spo0A may act in concert with spo0H (a sigma factor) to control the expression of some genes that are critical to the sporulation process.</text>
</comment>
<dbReference type="PANTHER" id="PTHR43547">
    <property type="entry name" value="TWO-COMPONENT HISTIDINE KINASE"/>
    <property type="match status" value="1"/>
</dbReference>
<dbReference type="SMART" id="SM00448">
    <property type="entry name" value="REC"/>
    <property type="match status" value="1"/>
</dbReference>
<keyword evidence="4 11" id="KW-0597">Phosphoprotein</keyword>
<evidence type="ECO:0000256" key="6">
    <source>
        <dbReference type="ARBA" id="ARBA00022741"/>
    </source>
</evidence>
<organism evidence="15 16">
    <name type="scientific">Clostridium aceticum</name>
    <dbReference type="NCBI Taxonomy" id="84022"/>
    <lineage>
        <taxon>Bacteria</taxon>
        <taxon>Bacillati</taxon>
        <taxon>Bacillota</taxon>
        <taxon>Clostridia</taxon>
        <taxon>Eubacteriales</taxon>
        <taxon>Clostridiaceae</taxon>
        <taxon>Clostridium</taxon>
    </lineage>
</organism>
<dbReference type="PROSITE" id="PS50110">
    <property type="entry name" value="RESPONSE_REGULATORY"/>
    <property type="match status" value="1"/>
</dbReference>
<protein>
    <recommendedName>
        <fullName evidence="3">Stage 0 sporulation protein A homolog</fullName>
        <ecNumber evidence="2">2.7.13.3</ecNumber>
    </recommendedName>
</protein>
<keyword evidence="16" id="KW-1185">Reference proteome</keyword>
<feature type="domain" description="Histidine kinase" evidence="13">
    <location>
        <begin position="788"/>
        <end position="1007"/>
    </location>
</feature>
<dbReference type="STRING" id="84022.CACET_c25850"/>
<dbReference type="Gene3D" id="3.30.450.20">
    <property type="entry name" value="PAS domain"/>
    <property type="match status" value="1"/>
</dbReference>
<dbReference type="Pfam" id="PF00072">
    <property type="entry name" value="Response_reg"/>
    <property type="match status" value="1"/>
</dbReference>
<evidence type="ECO:0000256" key="2">
    <source>
        <dbReference type="ARBA" id="ARBA00012438"/>
    </source>
</evidence>
<evidence type="ECO:0000256" key="7">
    <source>
        <dbReference type="ARBA" id="ARBA00022777"/>
    </source>
</evidence>
<dbReference type="CDD" id="cd00082">
    <property type="entry name" value="HisKA"/>
    <property type="match status" value="2"/>
</dbReference>
<keyword evidence="5" id="KW-0808">Transferase</keyword>
<dbReference type="FunFam" id="1.10.287.130:FF:000045">
    <property type="entry name" value="Two-component system sensor histidine kinase/response regulator"/>
    <property type="match status" value="1"/>
</dbReference>
<dbReference type="SUPFAM" id="SSF55785">
    <property type="entry name" value="PYP-like sensor domain (PAS domain)"/>
    <property type="match status" value="1"/>
</dbReference>
<evidence type="ECO:0000256" key="3">
    <source>
        <dbReference type="ARBA" id="ARBA00018672"/>
    </source>
</evidence>
<dbReference type="Gene3D" id="1.10.287.130">
    <property type="match status" value="2"/>
</dbReference>
<dbReference type="Gene3D" id="3.40.50.2300">
    <property type="match status" value="1"/>
</dbReference>
<keyword evidence="12" id="KW-0175">Coiled coil</keyword>
<dbReference type="InterPro" id="IPR003594">
    <property type="entry name" value="HATPase_dom"/>
</dbReference>
<evidence type="ECO:0000259" key="13">
    <source>
        <dbReference type="PROSITE" id="PS50109"/>
    </source>
</evidence>
<dbReference type="SUPFAM" id="SSF47384">
    <property type="entry name" value="Homodimeric domain of signal transducing histidine kinase"/>
    <property type="match status" value="2"/>
</dbReference>
<dbReference type="SUPFAM" id="SSF55874">
    <property type="entry name" value="ATPase domain of HSP90 chaperone/DNA topoisomerase II/histidine kinase"/>
    <property type="match status" value="2"/>
</dbReference>
<dbReference type="SMART" id="SM00387">
    <property type="entry name" value="HATPase_c"/>
    <property type="match status" value="2"/>
</dbReference>
<proteinExistence type="predicted"/>
<evidence type="ECO:0000256" key="8">
    <source>
        <dbReference type="ARBA" id="ARBA00022840"/>
    </source>
</evidence>
<dbReference type="EC" id="2.7.13.3" evidence="2"/>
<keyword evidence="8" id="KW-0067">ATP-binding</keyword>
<dbReference type="KEGG" id="cace:CACET_c25850"/>
<evidence type="ECO:0000313" key="15">
    <source>
        <dbReference type="EMBL" id="AKL96030.1"/>
    </source>
</evidence>
<dbReference type="OrthoDB" id="9813394at2"/>
<evidence type="ECO:0000256" key="4">
    <source>
        <dbReference type="ARBA" id="ARBA00022553"/>
    </source>
</evidence>
<sequence length="1039" mass="116570">MDELILPSDNDMKTLVQKLDWSSTSLGTMEEWDASLCSITAMLLENRFPMALWWGDDLTNIYNDAYISSLGNKHPEALGKPAIEVWQEIWHIIGPKVDAVLTGQGATWDEHLLLPMNRRGFLEETYYTFSYGPIRDDAGNIRGILVTCQDTTTQVQFERQLRLLRDLGAHVAMTSAEEACLTSAEILTKYHIDIPFTLLYLVSEDGGKANLIATTGLSEYEGSIKNPCIDLQIGAEGWPLSKTNKSDNMLVVDNLESRFGTLTNKGWGTVLNSAVILSLTGAGKTNPYGFLIAGVNPLRVLDEQYKEMYRLTANQIVAGIAKAHAYEEERKRAEALAEIDRAKTNFFCNISHEFRTPLTLILGPLEELLQGPLMEETRGELETIHRNALRMLKLVNSLLDFSSIEAGRVQAVYRATDLSTYTAELASAFRSMIERVGMKLVIDCPPLPEPVYVDQGMWEKIILNLLINAFKFTFDGQITVAIRWQGDYVKLTVEDTGIGIPKHEQSKLFDRFHRVENVKSRTHEGSGIGLSLIKELVKLHGGFIGVESEVNCGSKFFIKIPKGSDHLPQDQIDHSHIETSIETGAASYVDEISSWVPKVFTKEVDSKISSTLLAATGLSSDRILIVEDNKDMQEYLYRLLGQKWDVEVVSDGLTALEVALLNPPSLILTDVMMPGLGGIELLRKLRSNPHTREIPIILLSARAGEEARIEGLEEGADDYLVKPFKARELIAKIDAQIKLIKIRRDALERENKLLQESKKLNEIIIKMKSEKVRALEDAMKIKDEFLVIMSHEFKTPLNVINAALQAINDLYSHLLPEKVKKHLKRIKTNCFRQIRLVNNLLDITRYNAGHMKLHKRNLDIVFLSRSITESVLIFANQKGVGIYFSSSIEDLEMAIDEEKYERILLNLLSNAIKFTPKGNSIYVHVFCEGSKVLISVKDEGVGIPQDKQEHVFERFGQVDNTLTRQAEGTGIGLSLVKTLVSAFDGTIELESKVGCGSTFTVILPITKQKDDLPTPEKFQLPDNRIMQAVEIEFSDIYVS</sequence>
<accession>A0A0G3WDV5</accession>
<dbReference type="PRINTS" id="PR00344">
    <property type="entry name" value="BCTRLSENSOR"/>
</dbReference>